<name>Q8K4U3_MOUSE</name>
<evidence type="ECO:0000313" key="3">
    <source>
        <dbReference type="MGI" id="MGI:2183449"/>
    </source>
</evidence>
<proteinExistence type="evidence at transcript level"/>
<dbReference type="AlphaFoldDB" id="Q8K4U3"/>
<gene>
    <name evidence="3" type="primary">Spata20</name>
    <name evidence="2" type="synonym">TISP78</name>
    <name evidence="3" type="synonym">Tisp78</name>
</gene>
<protein>
    <submittedName>
        <fullName evidence="2">TISP78 protein</fullName>
    </submittedName>
</protein>
<dbReference type="EMBL" id="AB045721">
    <property type="protein sequence ID" value="BAB97203.1"/>
    <property type="molecule type" value="mRNA"/>
</dbReference>
<dbReference type="MGI" id="MGI:2183449">
    <property type="gene designation" value="Spata20"/>
</dbReference>
<sequence length="67" mass="7129">MVSRCPWGSRKDGCDHLEAGYPGVAIGLVLASQGLSLWSVGKFCLLAQLIGFWAVIGVAAFVTHRDP</sequence>
<organism evidence="2">
    <name type="scientific">Mus musculus</name>
    <name type="common">Mouse</name>
    <dbReference type="NCBI Taxonomy" id="10090"/>
    <lineage>
        <taxon>Eukaryota</taxon>
        <taxon>Metazoa</taxon>
        <taxon>Chordata</taxon>
        <taxon>Craniata</taxon>
        <taxon>Vertebrata</taxon>
        <taxon>Euteleostomi</taxon>
        <taxon>Mammalia</taxon>
        <taxon>Eutheria</taxon>
        <taxon>Euarchontoglires</taxon>
        <taxon>Glires</taxon>
        <taxon>Rodentia</taxon>
        <taxon>Myomorpha</taxon>
        <taxon>Muroidea</taxon>
        <taxon>Muridae</taxon>
        <taxon>Murinae</taxon>
        <taxon>Mus</taxon>
        <taxon>Mus</taxon>
    </lineage>
</organism>
<feature type="transmembrane region" description="Helical" evidence="1">
    <location>
        <begin position="45"/>
        <end position="64"/>
    </location>
</feature>
<keyword evidence="1" id="KW-1133">Transmembrane helix</keyword>
<accession>Q8K4U3</accession>
<reference evidence="2" key="1">
    <citation type="submission" date="2000-07" db="EMBL/GenBank/DDBJ databases">
        <title>Mus musculus TISP78 mRNA.</title>
        <authorList>
            <person name="Fujii T."/>
            <person name="Nishimune Y."/>
            <person name="Nojima H."/>
        </authorList>
    </citation>
    <scope>NUCLEOTIDE SEQUENCE</scope>
    <source>
        <tissue evidence="2">Testis</tissue>
    </source>
</reference>
<feature type="transmembrane region" description="Helical" evidence="1">
    <location>
        <begin position="20"/>
        <end position="38"/>
    </location>
</feature>
<keyword evidence="1" id="KW-0812">Transmembrane</keyword>
<keyword evidence="1" id="KW-0472">Membrane</keyword>
<dbReference type="AGR" id="MGI:2183449"/>
<evidence type="ECO:0000313" key="2">
    <source>
        <dbReference type="EMBL" id="BAB97203.1"/>
    </source>
</evidence>
<evidence type="ECO:0000256" key="1">
    <source>
        <dbReference type="SAM" id="Phobius"/>
    </source>
</evidence>